<feature type="compositionally biased region" description="Basic residues" evidence="1">
    <location>
        <begin position="43"/>
        <end position="54"/>
    </location>
</feature>
<gene>
    <name evidence="2" type="ORF">RND81_04G001400</name>
</gene>
<evidence type="ECO:0000313" key="3">
    <source>
        <dbReference type="Proteomes" id="UP001443914"/>
    </source>
</evidence>
<feature type="region of interest" description="Disordered" evidence="1">
    <location>
        <begin position="1"/>
        <end position="56"/>
    </location>
</feature>
<evidence type="ECO:0000313" key="2">
    <source>
        <dbReference type="EMBL" id="KAK9732454.1"/>
    </source>
</evidence>
<dbReference type="EMBL" id="JBDFQZ010000004">
    <property type="protein sequence ID" value="KAK9732454.1"/>
    <property type="molecule type" value="Genomic_DNA"/>
</dbReference>
<sequence length="127" mass="14373">MAKFNEVQKRRRGVISEWKRNKYGDPVSKKLKKPIQPQSVSGKRQRKLLKKWRRDQKEAVDKGLISLEDVHMAAADGSSEGSKRSTAKFLVKKSVKLKAKHKKSKGKKQDKSSKPGVETASVDVMVE</sequence>
<comment type="caution">
    <text evidence="2">The sequence shown here is derived from an EMBL/GenBank/DDBJ whole genome shotgun (WGS) entry which is preliminary data.</text>
</comment>
<dbReference type="PANTHER" id="PTHR36709:SF1">
    <property type="entry name" value="OS02G0604100 PROTEIN"/>
    <property type="match status" value="1"/>
</dbReference>
<feature type="region of interest" description="Disordered" evidence="1">
    <location>
        <begin position="74"/>
        <end position="127"/>
    </location>
</feature>
<organism evidence="2 3">
    <name type="scientific">Saponaria officinalis</name>
    <name type="common">Common soapwort</name>
    <name type="synonym">Lychnis saponaria</name>
    <dbReference type="NCBI Taxonomy" id="3572"/>
    <lineage>
        <taxon>Eukaryota</taxon>
        <taxon>Viridiplantae</taxon>
        <taxon>Streptophyta</taxon>
        <taxon>Embryophyta</taxon>
        <taxon>Tracheophyta</taxon>
        <taxon>Spermatophyta</taxon>
        <taxon>Magnoliopsida</taxon>
        <taxon>eudicotyledons</taxon>
        <taxon>Gunneridae</taxon>
        <taxon>Pentapetalae</taxon>
        <taxon>Caryophyllales</taxon>
        <taxon>Caryophyllaceae</taxon>
        <taxon>Caryophylleae</taxon>
        <taxon>Saponaria</taxon>
    </lineage>
</organism>
<keyword evidence="3" id="KW-1185">Reference proteome</keyword>
<evidence type="ECO:0000256" key="1">
    <source>
        <dbReference type="SAM" id="MobiDB-lite"/>
    </source>
</evidence>
<proteinExistence type="predicted"/>
<feature type="compositionally biased region" description="Basic residues" evidence="1">
    <location>
        <begin position="90"/>
        <end position="106"/>
    </location>
</feature>
<dbReference type="Proteomes" id="UP001443914">
    <property type="component" value="Unassembled WGS sequence"/>
</dbReference>
<protein>
    <submittedName>
        <fullName evidence="2">Uncharacterized protein</fullName>
    </submittedName>
</protein>
<reference evidence="2" key="1">
    <citation type="submission" date="2024-03" db="EMBL/GenBank/DDBJ databases">
        <title>WGS assembly of Saponaria officinalis var. Norfolk2.</title>
        <authorList>
            <person name="Jenkins J."/>
            <person name="Shu S."/>
            <person name="Grimwood J."/>
            <person name="Barry K."/>
            <person name="Goodstein D."/>
            <person name="Schmutz J."/>
            <person name="Leebens-Mack J."/>
            <person name="Osbourn A."/>
        </authorList>
    </citation>
    <scope>NUCLEOTIDE SEQUENCE [LARGE SCALE GENOMIC DNA]</scope>
    <source>
        <strain evidence="2">JIC</strain>
    </source>
</reference>
<dbReference type="AlphaFoldDB" id="A0AAW1LC57"/>
<name>A0AAW1LC57_SAPOF</name>
<accession>A0AAW1LC57</accession>
<dbReference type="PANTHER" id="PTHR36709">
    <property type="entry name" value="OS02G0604100 PROTEIN"/>
    <property type="match status" value="1"/>
</dbReference>